<dbReference type="AlphaFoldDB" id="A0A8S3ZYV8"/>
<dbReference type="SUPFAM" id="SSF50814">
    <property type="entry name" value="Lipocalins"/>
    <property type="match status" value="1"/>
</dbReference>
<reference evidence="1" key="1">
    <citation type="submission" date="2021-04" db="EMBL/GenBank/DDBJ databases">
        <authorList>
            <consortium name="Molecular Ecology Group"/>
        </authorList>
    </citation>
    <scope>NUCLEOTIDE SEQUENCE</scope>
</reference>
<accession>A0A8S3ZYV8</accession>
<dbReference type="CDD" id="cd00742">
    <property type="entry name" value="FABP"/>
    <property type="match status" value="1"/>
</dbReference>
<dbReference type="Pfam" id="PF14651">
    <property type="entry name" value="Lipocalin_7"/>
    <property type="match status" value="1"/>
</dbReference>
<sequence length="138" mass="15420">MDPSFLGVWQVDQSKTIGLEDFAKVMGFSPEKTEKYKNLDYTVTISQDGEIYKIAIDFKGAVPSASYSLRLGEEIDYNTIDGQKAKLTLTVENGKTVESYYYAEKDLRWTVTRAVKGSVMTAVTRLGDATLTQILNKV</sequence>
<evidence type="ECO:0000313" key="1">
    <source>
        <dbReference type="EMBL" id="CAG5131441.1"/>
    </source>
</evidence>
<organism evidence="1 2">
    <name type="scientific">Candidula unifasciata</name>
    <dbReference type="NCBI Taxonomy" id="100452"/>
    <lineage>
        <taxon>Eukaryota</taxon>
        <taxon>Metazoa</taxon>
        <taxon>Spiralia</taxon>
        <taxon>Lophotrochozoa</taxon>
        <taxon>Mollusca</taxon>
        <taxon>Gastropoda</taxon>
        <taxon>Heterobranchia</taxon>
        <taxon>Euthyneura</taxon>
        <taxon>Panpulmonata</taxon>
        <taxon>Eupulmonata</taxon>
        <taxon>Stylommatophora</taxon>
        <taxon>Helicina</taxon>
        <taxon>Helicoidea</taxon>
        <taxon>Geomitridae</taxon>
        <taxon>Candidula</taxon>
    </lineage>
</organism>
<comment type="caution">
    <text evidence="1">The sequence shown here is derived from an EMBL/GenBank/DDBJ whole genome shotgun (WGS) entry which is preliminary data.</text>
</comment>
<dbReference type="OrthoDB" id="6074772at2759"/>
<gene>
    <name evidence="1" type="ORF">CUNI_LOCUS16999</name>
</gene>
<dbReference type="InterPro" id="IPR012674">
    <property type="entry name" value="Calycin"/>
</dbReference>
<dbReference type="Proteomes" id="UP000678393">
    <property type="component" value="Unassembled WGS sequence"/>
</dbReference>
<evidence type="ECO:0000313" key="2">
    <source>
        <dbReference type="Proteomes" id="UP000678393"/>
    </source>
</evidence>
<dbReference type="Gene3D" id="2.40.128.20">
    <property type="match status" value="1"/>
</dbReference>
<name>A0A8S3ZYV8_9EUPU</name>
<proteinExistence type="predicted"/>
<keyword evidence="2" id="KW-1185">Reference proteome</keyword>
<protein>
    <submittedName>
        <fullName evidence="1">Uncharacterized protein</fullName>
    </submittedName>
</protein>
<dbReference type="GO" id="GO:0008289">
    <property type="term" value="F:lipid binding"/>
    <property type="evidence" value="ECO:0007669"/>
    <property type="project" value="UniProtKB-KW"/>
</dbReference>
<dbReference type="EMBL" id="CAJHNH020004668">
    <property type="protein sequence ID" value="CAG5131441.1"/>
    <property type="molecule type" value="Genomic_DNA"/>
</dbReference>